<accession>A0A3Q2PF19</accession>
<evidence type="ECO:0000256" key="8">
    <source>
        <dbReference type="ARBA" id="ARBA00047899"/>
    </source>
</evidence>
<dbReference type="FunFam" id="1.10.510.10:FF:000072">
    <property type="entry name" value="AP2 associated kinase 1"/>
    <property type="match status" value="1"/>
</dbReference>
<dbReference type="PANTHER" id="PTHR47907:SF4">
    <property type="entry name" value="BMP-2-INDUCIBLE PROTEIN KINASE ISOFORM X1"/>
    <property type="match status" value="1"/>
</dbReference>
<keyword evidence="6" id="KW-0418">Kinase</keyword>
<feature type="region of interest" description="Disordered" evidence="10">
    <location>
        <begin position="1"/>
        <end position="22"/>
    </location>
</feature>
<reference evidence="12" key="2">
    <citation type="submission" date="2025-09" db="UniProtKB">
        <authorList>
            <consortium name="Ensembl"/>
        </authorList>
    </citation>
    <scope>IDENTIFICATION</scope>
</reference>
<evidence type="ECO:0000256" key="4">
    <source>
        <dbReference type="ARBA" id="ARBA00022679"/>
    </source>
</evidence>
<evidence type="ECO:0000256" key="5">
    <source>
        <dbReference type="ARBA" id="ARBA00022741"/>
    </source>
</evidence>
<comment type="catalytic activity">
    <reaction evidence="8">
        <text>L-threonyl-[protein] + ATP = O-phospho-L-threonyl-[protein] + ADP + H(+)</text>
        <dbReference type="Rhea" id="RHEA:46608"/>
        <dbReference type="Rhea" id="RHEA-COMP:11060"/>
        <dbReference type="Rhea" id="RHEA-COMP:11605"/>
        <dbReference type="ChEBI" id="CHEBI:15378"/>
        <dbReference type="ChEBI" id="CHEBI:30013"/>
        <dbReference type="ChEBI" id="CHEBI:30616"/>
        <dbReference type="ChEBI" id="CHEBI:61977"/>
        <dbReference type="ChEBI" id="CHEBI:456216"/>
        <dbReference type="EC" id="2.7.11.1"/>
    </reaction>
</comment>
<feature type="compositionally biased region" description="Pro residues" evidence="10">
    <location>
        <begin position="410"/>
        <end position="422"/>
    </location>
</feature>
<dbReference type="Ensembl" id="ENSFHET00000031488.1">
    <property type="protein sequence ID" value="ENSFHEP00000011157.1"/>
    <property type="gene ID" value="ENSFHEG00000012592.1"/>
</dbReference>
<keyword evidence="5" id="KW-0547">Nucleotide-binding</keyword>
<comment type="catalytic activity">
    <reaction evidence="9">
        <text>L-seryl-[protein] + ATP = O-phospho-L-seryl-[protein] + ADP + H(+)</text>
        <dbReference type="Rhea" id="RHEA:17989"/>
        <dbReference type="Rhea" id="RHEA-COMP:9863"/>
        <dbReference type="Rhea" id="RHEA-COMP:11604"/>
        <dbReference type="ChEBI" id="CHEBI:15378"/>
        <dbReference type="ChEBI" id="CHEBI:29999"/>
        <dbReference type="ChEBI" id="CHEBI:30616"/>
        <dbReference type="ChEBI" id="CHEBI:83421"/>
        <dbReference type="ChEBI" id="CHEBI:456216"/>
        <dbReference type="EC" id="2.7.11.1"/>
    </reaction>
</comment>
<dbReference type="InterPro" id="IPR008271">
    <property type="entry name" value="Ser/Thr_kinase_AS"/>
</dbReference>
<evidence type="ECO:0000256" key="9">
    <source>
        <dbReference type="ARBA" id="ARBA00048679"/>
    </source>
</evidence>
<keyword evidence="13" id="KW-1185">Reference proteome</keyword>
<feature type="region of interest" description="Disordered" evidence="10">
    <location>
        <begin position="341"/>
        <end position="431"/>
    </location>
</feature>
<reference evidence="12" key="1">
    <citation type="submission" date="2025-08" db="UniProtKB">
        <authorList>
            <consortium name="Ensembl"/>
        </authorList>
    </citation>
    <scope>IDENTIFICATION</scope>
</reference>
<dbReference type="InterPro" id="IPR051744">
    <property type="entry name" value="AP2_assoc_SerThr_kinase"/>
</dbReference>
<dbReference type="Gene3D" id="1.10.510.10">
    <property type="entry name" value="Transferase(Phosphotransferase) domain 1"/>
    <property type="match status" value="1"/>
</dbReference>
<proteinExistence type="predicted"/>
<feature type="compositionally biased region" description="Polar residues" evidence="10">
    <location>
        <begin position="388"/>
        <end position="405"/>
    </location>
</feature>
<dbReference type="Proteomes" id="UP000265000">
    <property type="component" value="Unplaced"/>
</dbReference>
<evidence type="ECO:0000256" key="10">
    <source>
        <dbReference type="SAM" id="MobiDB-lite"/>
    </source>
</evidence>
<evidence type="ECO:0000256" key="3">
    <source>
        <dbReference type="ARBA" id="ARBA00022553"/>
    </source>
</evidence>
<keyword evidence="4" id="KW-0808">Transferase</keyword>
<organism evidence="12 13">
    <name type="scientific">Fundulus heteroclitus</name>
    <name type="common">Killifish</name>
    <name type="synonym">Mummichog</name>
    <dbReference type="NCBI Taxonomy" id="8078"/>
    <lineage>
        <taxon>Eukaryota</taxon>
        <taxon>Metazoa</taxon>
        <taxon>Chordata</taxon>
        <taxon>Craniata</taxon>
        <taxon>Vertebrata</taxon>
        <taxon>Euteleostomi</taxon>
        <taxon>Actinopterygii</taxon>
        <taxon>Neopterygii</taxon>
        <taxon>Teleostei</taxon>
        <taxon>Neoteleostei</taxon>
        <taxon>Acanthomorphata</taxon>
        <taxon>Ovalentaria</taxon>
        <taxon>Atherinomorphae</taxon>
        <taxon>Cyprinodontiformes</taxon>
        <taxon>Fundulidae</taxon>
        <taxon>Fundulus</taxon>
    </lineage>
</organism>
<dbReference type="EC" id="2.7.11.1" evidence="1"/>
<dbReference type="GeneTree" id="ENSGT00940000157548"/>
<dbReference type="InterPro" id="IPR011009">
    <property type="entry name" value="Kinase-like_dom_sf"/>
</dbReference>
<evidence type="ECO:0000256" key="7">
    <source>
        <dbReference type="ARBA" id="ARBA00022840"/>
    </source>
</evidence>
<name>A0A3Q2PF19_FUNHE</name>
<feature type="compositionally biased region" description="Polar residues" evidence="10">
    <location>
        <begin position="366"/>
        <end position="377"/>
    </location>
</feature>
<keyword evidence="7" id="KW-0067">ATP-binding</keyword>
<sequence>MKKFSRMPKSESGGLAGASGTGSGLSSYFGKVFAVGRYQVTVEELVAEGGFSVVFLARTHSGVRCALKRMYVNNVPDLNVYKREITIMKELSGHKNIVRYLDSTISSVSDSVWEVLILMEYCKAGQVVKQMNQRLNVGFSEAEVLHIFCDTCEAVARLHQCKTPIIHRDLKVENILLNDQGNYVLCDFGSSTHKVLLPLKDGVTAVEDEIKKYTTLSYRAPEMINLYAGKAITTKADIWALGCLLYKLCFFTLPFGESQVAICDGTFIVPDNSKFSTKLHCLIRYMLEPDQEKRPDIYQVSYFAFKLAGRDCPVPNLSSSPIPTSLPEPLTASEVAAKKSMTKARITDSVGPTATSIAPRQRPKAANSNVLPLSNAVTPVKMTVPSAPVSNGQKGPSGFSRNQKPSPALQKPPTPAAGPPPSVQTAPGSQQHRVLQQLQPGDLRLQQLQQQQANAQQLQYLQVQRSSKQRPSLTFCSCRAAVEMVLILCCRPYLFHTRRHV</sequence>
<dbReference type="SMART" id="SM00220">
    <property type="entry name" value="S_TKc"/>
    <property type="match status" value="1"/>
</dbReference>
<dbReference type="GO" id="GO:0004674">
    <property type="term" value="F:protein serine/threonine kinase activity"/>
    <property type="evidence" value="ECO:0007669"/>
    <property type="project" value="UniProtKB-KW"/>
</dbReference>
<dbReference type="InterPro" id="IPR000719">
    <property type="entry name" value="Prot_kinase_dom"/>
</dbReference>
<protein>
    <recommendedName>
        <fullName evidence="1">non-specific serine/threonine protein kinase</fullName>
        <ecNumber evidence="1">2.7.11.1</ecNumber>
    </recommendedName>
</protein>
<keyword evidence="2" id="KW-0723">Serine/threonine-protein kinase</keyword>
<dbReference type="AlphaFoldDB" id="A0A3Q2PF19"/>
<dbReference type="PANTHER" id="PTHR47907">
    <property type="entry name" value="PROTEIN KINASE DOMAIN-CONTAINING PROTEIN"/>
    <property type="match status" value="1"/>
</dbReference>
<dbReference type="Pfam" id="PF00069">
    <property type="entry name" value="Pkinase"/>
    <property type="match status" value="1"/>
</dbReference>
<feature type="domain" description="Protein kinase" evidence="11">
    <location>
        <begin position="40"/>
        <end position="305"/>
    </location>
</feature>
<evidence type="ECO:0000259" key="11">
    <source>
        <dbReference type="PROSITE" id="PS50011"/>
    </source>
</evidence>
<evidence type="ECO:0000256" key="6">
    <source>
        <dbReference type="ARBA" id="ARBA00022777"/>
    </source>
</evidence>
<dbReference type="PROSITE" id="PS00108">
    <property type="entry name" value="PROTEIN_KINASE_ST"/>
    <property type="match status" value="1"/>
</dbReference>
<keyword evidence="3" id="KW-0597">Phosphoprotein</keyword>
<dbReference type="CDD" id="cd14037">
    <property type="entry name" value="STKc_NAK_like"/>
    <property type="match status" value="1"/>
</dbReference>
<evidence type="ECO:0000313" key="12">
    <source>
        <dbReference type="Ensembl" id="ENSFHEP00000011157.1"/>
    </source>
</evidence>
<dbReference type="GO" id="GO:0005524">
    <property type="term" value="F:ATP binding"/>
    <property type="evidence" value="ECO:0007669"/>
    <property type="project" value="UniProtKB-KW"/>
</dbReference>
<evidence type="ECO:0000256" key="1">
    <source>
        <dbReference type="ARBA" id="ARBA00012513"/>
    </source>
</evidence>
<dbReference type="PROSITE" id="PS50011">
    <property type="entry name" value="PROTEIN_KINASE_DOM"/>
    <property type="match status" value="1"/>
</dbReference>
<evidence type="ECO:0000313" key="13">
    <source>
        <dbReference type="Proteomes" id="UP000265000"/>
    </source>
</evidence>
<dbReference type="SUPFAM" id="SSF56112">
    <property type="entry name" value="Protein kinase-like (PK-like)"/>
    <property type="match status" value="1"/>
</dbReference>
<dbReference type="STRING" id="8078.ENSFHEP00000011157"/>
<evidence type="ECO:0000256" key="2">
    <source>
        <dbReference type="ARBA" id="ARBA00022527"/>
    </source>
</evidence>